<dbReference type="SUPFAM" id="SSF49562">
    <property type="entry name" value="C2 domain (Calcium/lipid-binding domain, CaLB)"/>
    <property type="match status" value="1"/>
</dbReference>
<protein>
    <submittedName>
        <fullName evidence="5">Protein Aster-C</fullName>
    </submittedName>
</protein>
<comment type="caution">
    <text evidence="5">The sequence shown here is derived from an EMBL/GenBank/DDBJ whole genome shotgun (WGS) entry which is preliminary data.</text>
</comment>
<sequence length="383" mass="43378">MILHLKVVEAVDIPKMDIISKSDPYCIVSLSNSVNRQRTKTIDNTDHPVWNQEFHFPIKHNSNNTPVSISITVYDEDTFSKDDIISSIEIPVNDYLVGRVYDEWYSLYPAKKVKKGGRIHLVVHVAPKDAKPFQSLPNSMMNPNMVNPCMMNPTMSNPALMNPNMSNPAMMNPNMVNSSMSNPVMVNPNMTNPAMMNPNMANPAMMNPNMSNPTMMSPNMTNPAMMNPNMTNPAMMNPNMTNPAMMNQNVNYNYSAQSQLPHLNMQQSQGNNYNSQKPMYGQRQPTATQYTPPYQPPPQQIAPNSYVQQQQMQRMQQMQRSQQMPRTPTFQQSPYIPPNQYSYNYSNLNGNMMYGAVPPPNPNIYPNVAPSQLPRISNQSNGF</sequence>
<reference evidence="5 6" key="1">
    <citation type="submission" date="2024-04" db="EMBL/GenBank/DDBJ databases">
        <title>Tritrichomonas musculus Genome.</title>
        <authorList>
            <person name="Alves-Ferreira E."/>
            <person name="Grigg M."/>
            <person name="Lorenzi H."/>
            <person name="Galac M."/>
        </authorList>
    </citation>
    <scope>NUCLEOTIDE SEQUENCE [LARGE SCALE GENOMIC DNA]</scope>
    <source>
        <strain evidence="5 6">EAF2021</strain>
    </source>
</reference>
<evidence type="ECO:0000256" key="3">
    <source>
        <dbReference type="SAM" id="MobiDB-lite"/>
    </source>
</evidence>
<dbReference type="CDD" id="cd00030">
    <property type="entry name" value="C2"/>
    <property type="match status" value="1"/>
</dbReference>
<evidence type="ECO:0000313" key="5">
    <source>
        <dbReference type="EMBL" id="KAK8896479.1"/>
    </source>
</evidence>
<dbReference type="Gene3D" id="2.60.40.150">
    <property type="entry name" value="C2 domain"/>
    <property type="match status" value="1"/>
</dbReference>
<dbReference type="Proteomes" id="UP001470230">
    <property type="component" value="Unassembled WGS sequence"/>
</dbReference>
<evidence type="ECO:0000256" key="1">
    <source>
        <dbReference type="ARBA" id="ARBA00022723"/>
    </source>
</evidence>
<dbReference type="EMBL" id="JAPFFF010000002">
    <property type="protein sequence ID" value="KAK8896479.1"/>
    <property type="molecule type" value="Genomic_DNA"/>
</dbReference>
<dbReference type="PROSITE" id="PS50004">
    <property type="entry name" value="C2"/>
    <property type="match status" value="1"/>
</dbReference>
<dbReference type="PANTHER" id="PTHR45911">
    <property type="entry name" value="C2 DOMAIN-CONTAINING PROTEIN"/>
    <property type="match status" value="1"/>
</dbReference>
<name>A0ABR2KZG9_9EUKA</name>
<feature type="compositionally biased region" description="Polar residues" evidence="3">
    <location>
        <begin position="266"/>
        <end position="277"/>
    </location>
</feature>
<dbReference type="InterPro" id="IPR035892">
    <property type="entry name" value="C2_domain_sf"/>
</dbReference>
<evidence type="ECO:0000313" key="6">
    <source>
        <dbReference type="Proteomes" id="UP001470230"/>
    </source>
</evidence>
<dbReference type="PANTHER" id="PTHR45911:SF4">
    <property type="entry name" value="MULTIPLE C2 AND TRANSMEMBRANE DOMAIN-CONTAINING PROTEIN"/>
    <property type="match status" value="1"/>
</dbReference>
<gene>
    <name evidence="5" type="ORF">M9Y10_014379</name>
</gene>
<evidence type="ECO:0000259" key="4">
    <source>
        <dbReference type="PROSITE" id="PS50004"/>
    </source>
</evidence>
<dbReference type="SUPFAM" id="SSF141571">
    <property type="entry name" value="Pentapeptide repeat-like"/>
    <property type="match status" value="1"/>
</dbReference>
<accession>A0ABR2KZG9</accession>
<feature type="domain" description="C2" evidence="4">
    <location>
        <begin position="1"/>
        <end position="105"/>
    </location>
</feature>
<proteinExistence type="predicted"/>
<dbReference type="InterPro" id="IPR000008">
    <property type="entry name" value="C2_dom"/>
</dbReference>
<evidence type="ECO:0000256" key="2">
    <source>
        <dbReference type="ARBA" id="ARBA00022837"/>
    </source>
</evidence>
<dbReference type="SMART" id="SM00239">
    <property type="entry name" value="C2"/>
    <property type="match status" value="1"/>
</dbReference>
<keyword evidence="2" id="KW-0106">Calcium</keyword>
<keyword evidence="1" id="KW-0479">Metal-binding</keyword>
<organism evidence="5 6">
    <name type="scientific">Tritrichomonas musculus</name>
    <dbReference type="NCBI Taxonomy" id="1915356"/>
    <lineage>
        <taxon>Eukaryota</taxon>
        <taxon>Metamonada</taxon>
        <taxon>Parabasalia</taxon>
        <taxon>Tritrichomonadida</taxon>
        <taxon>Tritrichomonadidae</taxon>
        <taxon>Tritrichomonas</taxon>
    </lineage>
</organism>
<dbReference type="Pfam" id="PF00168">
    <property type="entry name" value="C2"/>
    <property type="match status" value="1"/>
</dbReference>
<keyword evidence="6" id="KW-1185">Reference proteome</keyword>
<feature type="region of interest" description="Disordered" evidence="3">
    <location>
        <begin position="266"/>
        <end position="290"/>
    </location>
</feature>